<sequence length="179" mass="20824">MVISSNLNVFKQFTGDITQEFEQLSVIVLKNYLLSHAIVKPLGKQSAFHGYARAKVKQLTKEMKVEVDEEYIETTSPKGTQYLGGDLAVWGLFPDDVGNYISVFGQCACRKNWPHKLSETKQYNRFLRMYLNKISYALFIPYSLVDYQKSKFLNIIVLEKIFWFLNEKESYLLLPMKVL</sequence>
<protein>
    <submittedName>
        <fullName evidence="1">Uncharacterized protein</fullName>
    </submittedName>
</protein>
<reference evidence="1" key="1">
    <citation type="submission" date="2022-01" db="EMBL/GenBank/DDBJ databases">
        <title>Collection of gut derived symbiotic bacterial strains cultured from healthy donors.</title>
        <authorList>
            <person name="Lin H."/>
            <person name="Kohout C."/>
            <person name="Waligurski E."/>
            <person name="Pamer E.G."/>
        </authorList>
    </citation>
    <scope>NUCLEOTIDE SEQUENCE</scope>
    <source>
        <strain evidence="1">DFI.1.149</strain>
    </source>
</reference>
<gene>
    <name evidence="1" type="ORF">L0P03_16515</name>
</gene>
<dbReference type="EMBL" id="JAKNDN010000036">
    <property type="protein sequence ID" value="MCG4961437.1"/>
    <property type="molecule type" value="Genomic_DNA"/>
</dbReference>
<evidence type="ECO:0000313" key="2">
    <source>
        <dbReference type="Proteomes" id="UP001199750"/>
    </source>
</evidence>
<dbReference type="RefSeq" id="WP_118112685.1">
    <property type="nucleotide sequence ID" value="NZ_JAHONW010000032.1"/>
</dbReference>
<dbReference type="AlphaFoldDB" id="A0AAW5CH15"/>
<comment type="caution">
    <text evidence="1">The sequence shown here is derived from an EMBL/GenBank/DDBJ whole genome shotgun (WGS) entry which is preliminary data.</text>
</comment>
<evidence type="ECO:0000313" key="1">
    <source>
        <dbReference type="EMBL" id="MCG4961437.1"/>
    </source>
</evidence>
<accession>A0AAW5CH15</accession>
<dbReference type="Proteomes" id="UP001199750">
    <property type="component" value="Unassembled WGS sequence"/>
</dbReference>
<organism evidence="1 2">
    <name type="scientific">Odoribacter splanchnicus</name>
    <dbReference type="NCBI Taxonomy" id="28118"/>
    <lineage>
        <taxon>Bacteria</taxon>
        <taxon>Pseudomonadati</taxon>
        <taxon>Bacteroidota</taxon>
        <taxon>Bacteroidia</taxon>
        <taxon>Bacteroidales</taxon>
        <taxon>Odoribacteraceae</taxon>
        <taxon>Odoribacter</taxon>
    </lineage>
</organism>
<name>A0AAW5CH15_9BACT</name>
<proteinExistence type="predicted"/>